<proteinExistence type="predicted"/>
<sequence>MATATTGNTGAEHFMSTSGATDAVWVHTEPYSNRPTFPKLTHDISADVCVIGSGIAGIQSAYELVKRGHNVVMVEAREILSGETSRTSGHLASALDDGYTEIAKKHGDEGAKLAADSHNWAIERVGEVSKELNIDCEYRKLPGYQVSQYERGDPKHSEEVEQLKQEVSKAKSLGMNVEFKEGFAVKGWDGQKDQRDAAVFAGQGTFHPTKYLVGILKWLQQQPNF</sequence>
<protein>
    <submittedName>
        <fullName evidence="1">Uncharacterized protein</fullName>
    </submittedName>
</protein>
<dbReference type="EMBL" id="JAWDJW010009067">
    <property type="protein sequence ID" value="KAK3059841.1"/>
    <property type="molecule type" value="Genomic_DNA"/>
</dbReference>
<dbReference type="Proteomes" id="UP001186974">
    <property type="component" value="Unassembled WGS sequence"/>
</dbReference>
<evidence type="ECO:0000313" key="2">
    <source>
        <dbReference type="Proteomes" id="UP001186974"/>
    </source>
</evidence>
<keyword evidence="2" id="KW-1185">Reference proteome</keyword>
<feature type="non-terminal residue" evidence="1">
    <location>
        <position position="225"/>
    </location>
</feature>
<gene>
    <name evidence="1" type="ORF">LTS18_009935</name>
</gene>
<comment type="caution">
    <text evidence="1">The sequence shown here is derived from an EMBL/GenBank/DDBJ whole genome shotgun (WGS) entry which is preliminary data.</text>
</comment>
<name>A0ACC3D007_9PEZI</name>
<organism evidence="1 2">
    <name type="scientific">Coniosporium uncinatum</name>
    <dbReference type="NCBI Taxonomy" id="93489"/>
    <lineage>
        <taxon>Eukaryota</taxon>
        <taxon>Fungi</taxon>
        <taxon>Dikarya</taxon>
        <taxon>Ascomycota</taxon>
        <taxon>Pezizomycotina</taxon>
        <taxon>Dothideomycetes</taxon>
        <taxon>Dothideomycetes incertae sedis</taxon>
        <taxon>Coniosporium</taxon>
    </lineage>
</organism>
<accession>A0ACC3D007</accession>
<evidence type="ECO:0000313" key="1">
    <source>
        <dbReference type="EMBL" id="KAK3059841.1"/>
    </source>
</evidence>
<reference evidence="1" key="1">
    <citation type="submission" date="2024-09" db="EMBL/GenBank/DDBJ databases">
        <title>Black Yeasts Isolated from many extreme environments.</title>
        <authorList>
            <person name="Coleine C."/>
            <person name="Stajich J.E."/>
            <person name="Selbmann L."/>
        </authorList>
    </citation>
    <scope>NUCLEOTIDE SEQUENCE</scope>
    <source>
        <strain evidence="1">CCFEE 5737</strain>
    </source>
</reference>